<evidence type="ECO:0000313" key="2">
    <source>
        <dbReference type="Proteomes" id="UP001501940"/>
    </source>
</evidence>
<sequence>MSTMIQKVPQLYIDPTNTSRCCFSSSSPEFSADLLNVHARGCLPLSLCNSTEAGSFLLASYTITRTCCSTVSCNGATSVQLPLTAASIAALTAVWSLQAF</sequence>
<evidence type="ECO:0008006" key="3">
    <source>
        <dbReference type="Google" id="ProtNLM"/>
    </source>
</evidence>
<reference evidence="1" key="2">
    <citation type="submission" date="2025-08" db="UniProtKB">
        <authorList>
            <consortium name="Ensembl"/>
        </authorList>
    </citation>
    <scope>IDENTIFICATION</scope>
</reference>
<proteinExistence type="predicted"/>
<dbReference type="AlphaFoldDB" id="A0AAQ6AHE8"/>
<reference evidence="1" key="3">
    <citation type="submission" date="2025-09" db="UniProtKB">
        <authorList>
            <consortium name="Ensembl"/>
        </authorList>
    </citation>
    <scope>IDENTIFICATION</scope>
</reference>
<organism evidence="1 2">
    <name type="scientific">Amphiprion ocellaris</name>
    <name type="common">Clown anemonefish</name>
    <dbReference type="NCBI Taxonomy" id="80972"/>
    <lineage>
        <taxon>Eukaryota</taxon>
        <taxon>Metazoa</taxon>
        <taxon>Chordata</taxon>
        <taxon>Craniata</taxon>
        <taxon>Vertebrata</taxon>
        <taxon>Euteleostomi</taxon>
        <taxon>Actinopterygii</taxon>
        <taxon>Neopterygii</taxon>
        <taxon>Teleostei</taxon>
        <taxon>Neoteleostei</taxon>
        <taxon>Acanthomorphata</taxon>
        <taxon>Ovalentaria</taxon>
        <taxon>Pomacentridae</taxon>
        <taxon>Amphiprion</taxon>
    </lineage>
</organism>
<accession>A0AAQ6AHE8</accession>
<dbReference type="Proteomes" id="UP001501940">
    <property type="component" value="Chromosome 15"/>
</dbReference>
<dbReference type="SUPFAM" id="SSF57302">
    <property type="entry name" value="Snake toxin-like"/>
    <property type="match status" value="1"/>
</dbReference>
<dbReference type="GeneTree" id="ENSGT00940000177553"/>
<dbReference type="Ensembl" id="ENSAOCT00000034216.1">
    <property type="protein sequence ID" value="ENSAOCP00000075470.1"/>
    <property type="gene ID" value="ENSAOCG00000024987.1"/>
</dbReference>
<evidence type="ECO:0000313" key="1">
    <source>
        <dbReference type="Ensembl" id="ENSAOCP00000075470.1"/>
    </source>
</evidence>
<reference evidence="1 2" key="1">
    <citation type="submission" date="2022-01" db="EMBL/GenBank/DDBJ databases">
        <title>A chromosome-scale genome assembly of the false clownfish, Amphiprion ocellaris.</title>
        <authorList>
            <person name="Ryu T."/>
        </authorList>
    </citation>
    <scope>NUCLEOTIDE SEQUENCE [LARGE SCALE GENOMIC DNA]</scope>
</reference>
<name>A0AAQ6AHE8_AMPOC</name>
<dbReference type="InterPro" id="IPR045860">
    <property type="entry name" value="Snake_toxin-like_sf"/>
</dbReference>
<protein>
    <recommendedName>
        <fullName evidence="3">UPAR/Ly6 domain-containing protein</fullName>
    </recommendedName>
</protein>
<keyword evidence="2" id="KW-1185">Reference proteome</keyword>